<dbReference type="Pfam" id="PF12911">
    <property type="entry name" value="OppC_N"/>
    <property type="match status" value="1"/>
</dbReference>
<keyword evidence="5" id="KW-0571">Peptide transport</keyword>
<accession>A0A4R2RXL1</accession>
<keyword evidence="13" id="KW-1185">Reference proteome</keyword>
<keyword evidence="6" id="KW-0653">Protein transport</keyword>
<keyword evidence="8 10" id="KW-0472">Membrane</keyword>
<name>A0A4R2RXL1_9BACL</name>
<dbReference type="GO" id="GO:0055085">
    <property type="term" value="P:transmembrane transport"/>
    <property type="evidence" value="ECO:0007669"/>
    <property type="project" value="InterPro"/>
</dbReference>
<evidence type="ECO:0000256" key="6">
    <source>
        <dbReference type="ARBA" id="ARBA00022927"/>
    </source>
</evidence>
<dbReference type="PROSITE" id="PS50928">
    <property type="entry name" value="ABC_TM1"/>
    <property type="match status" value="1"/>
</dbReference>
<dbReference type="Proteomes" id="UP000294746">
    <property type="component" value="Unassembled WGS sequence"/>
</dbReference>
<keyword evidence="4 10" id="KW-0812">Transmembrane</keyword>
<dbReference type="PANTHER" id="PTHR43386:SF24">
    <property type="entry name" value="OLIGOPEPTIDE TRANSPORT SYSTEM PERMEASE PROTEIN AMID"/>
    <property type="match status" value="1"/>
</dbReference>
<evidence type="ECO:0000256" key="9">
    <source>
        <dbReference type="ARBA" id="ARBA00024202"/>
    </source>
</evidence>
<sequence length="309" mass="34417">MSTEKTYTPDLFEPIGQLDKRAEQLNRKQVGVWKDAWLRFKQNKGALLGLFLVLVIGLLAIFGPLINEYDWSTQNVTIKNQDTAVDGHYFGTDHAGRDLWQRVWYGAKVSLMIAFLAVFLDVIIGVTIGGISGYFGGRVDAIIQRFIEIIYSIPNLIIIILLIMLMEPGIWAIAISIAMTGWVPMSRIVRAQVLKLRSQEYVLAARTLGASHKRILLKHLIPNVIGPIIIAVTFSIPSAIFFEAFLSFIGLGLRPPEASLGVLISEGNGFMQLSPHNLIWPALVLSILMFAFNMIGDGLRDALDPRMKK</sequence>
<evidence type="ECO:0000313" key="13">
    <source>
        <dbReference type="Proteomes" id="UP000294746"/>
    </source>
</evidence>
<evidence type="ECO:0000256" key="7">
    <source>
        <dbReference type="ARBA" id="ARBA00022989"/>
    </source>
</evidence>
<feature type="transmembrane region" description="Helical" evidence="10">
    <location>
        <begin position="170"/>
        <end position="189"/>
    </location>
</feature>
<dbReference type="InterPro" id="IPR000515">
    <property type="entry name" value="MetI-like"/>
</dbReference>
<evidence type="ECO:0000256" key="1">
    <source>
        <dbReference type="ARBA" id="ARBA00004651"/>
    </source>
</evidence>
<evidence type="ECO:0000256" key="3">
    <source>
        <dbReference type="ARBA" id="ARBA00022475"/>
    </source>
</evidence>
<proteinExistence type="inferred from homology"/>
<evidence type="ECO:0000256" key="4">
    <source>
        <dbReference type="ARBA" id="ARBA00022692"/>
    </source>
</evidence>
<dbReference type="GO" id="GO:0015031">
    <property type="term" value="P:protein transport"/>
    <property type="evidence" value="ECO:0007669"/>
    <property type="project" value="UniProtKB-KW"/>
</dbReference>
<dbReference type="RefSeq" id="WP_131848456.1">
    <property type="nucleotide sequence ID" value="NZ_SLXV01000011.1"/>
</dbReference>
<evidence type="ECO:0000313" key="12">
    <source>
        <dbReference type="EMBL" id="TCP69257.1"/>
    </source>
</evidence>
<dbReference type="SUPFAM" id="SSF161098">
    <property type="entry name" value="MetI-like"/>
    <property type="match status" value="1"/>
</dbReference>
<feature type="transmembrane region" description="Helical" evidence="10">
    <location>
        <begin position="278"/>
        <end position="299"/>
    </location>
</feature>
<protein>
    <submittedName>
        <fullName evidence="12">Oligopeptide transport system permease protein</fullName>
    </submittedName>
</protein>
<dbReference type="Pfam" id="PF00528">
    <property type="entry name" value="BPD_transp_1"/>
    <property type="match status" value="1"/>
</dbReference>
<dbReference type="Gene3D" id="1.10.3720.10">
    <property type="entry name" value="MetI-like"/>
    <property type="match status" value="1"/>
</dbReference>
<feature type="transmembrane region" description="Helical" evidence="10">
    <location>
        <begin position="46"/>
        <end position="66"/>
    </location>
</feature>
<dbReference type="GO" id="GO:0005886">
    <property type="term" value="C:plasma membrane"/>
    <property type="evidence" value="ECO:0007669"/>
    <property type="project" value="UniProtKB-SubCell"/>
</dbReference>
<reference evidence="12 13" key="1">
    <citation type="submission" date="2019-03" db="EMBL/GenBank/DDBJ databases">
        <title>Genomic Encyclopedia of Type Strains, Phase IV (KMG-IV): sequencing the most valuable type-strain genomes for metagenomic binning, comparative biology and taxonomic classification.</title>
        <authorList>
            <person name="Goeker M."/>
        </authorList>
    </citation>
    <scope>NUCLEOTIDE SEQUENCE [LARGE SCALE GENOMIC DNA]</scope>
    <source>
        <strain evidence="12 13">DSM 46831</strain>
    </source>
</reference>
<evidence type="ECO:0000256" key="2">
    <source>
        <dbReference type="ARBA" id="ARBA00022448"/>
    </source>
</evidence>
<dbReference type="InterPro" id="IPR025966">
    <property type="entry name" value="OppC_N"/>
</dbReference>
<dbReference type="AlphaFoldDB" id="A0A4R2RXL1"/>
<evidence type="ECO:0000259" key="11">
    <source>
        <dbReference type="PROSITE" id="PS50928"/>
    </source>
</evidence>
<dbReference type="OrthoDB" id="9797472at2"/>
<gene>
    <name evidence="12" type="ORF">EDD57_11154</name>
</gene>
<dbReference type="GO" id="GO:0015833">
    <property type="term" value="P:peptide transport"/>
    <property type="evidence" value="ECO:0007669"/>
    <property type="project" value="UniProtKB-KW"/>
</dbReference>
<evidence type="ECO:0000256" key="5">
    <source>
        <dbReference type="ARBA" id="ARBA00022856"/>
    </source>
</evidence>
<dbReference type="InterPro" id="IPR050366">
    <property type="entry name" value="BP-dependent_transpt_permease"/>
</dbReference>
<feature type="transmembrane region" description="Helical" evidence="10">
    <location>
        <begin position="109"/>
        <end position="134"/>
    </location>
</feature>
<feature type="transmembrane region" description="Helical" evidence="10">
    <location>
        <begin position="146"/>
        <end position="164"/>
    </location>
</feature>
<comment type="similarity">
    <text evidence="9">Belongs to the binding-protein-dependent transport system permease family. OppBC subfamily.</text>
</comment>
<feature type="domain" description="ABC transmembrane type-1" evidence="11">
    <location>
        <begin position="107"/>
        <end position="296"/>
    </location>
</feature>
<feature type="transmembrane region" description="Helical" evidence="10">
    <location>
        <begin position="224"/>
        <end position="249"/>
    </location>
</feature>
<keyword evidence="2 10" id="KW-0813">Transport</keyword>
<dbReference type="EMBL" id="SLXV01000011">
    <property type="protein sequence ID" value="TCP69257.1"/>
    <property type="molecule type" value="Genomic_DNA"/>
</dbReference>
<evidence type="ECO:0000256" key="10">
    <source>
        <dbReference type="RuleBase" id="RU363032"/>
    </source>
</evidence>
<evidence type="ECO:0000256" key="8">
    <source>
        <dbReference type="ARBA" id="ARBA00023136"/>
    </source>
</evidence>
<dbReference type="CDD" id="cd06261">
    <property type="entry name" value="TM_PBP2"/>
    <property type="match status" value="1"/>
</dbReference>
<keyword evidence="3" id="KW-1003">Cell membrane</keyword>
<keyword evidence="7 10" id="KW-1133">Transmembrane helix</keyword>
<dbReference type="InterPro" id="IPR035906">
    <property type="entry name" value="MetI-like_sf"/>
</dbReference>
<comment type="subcellular location">
    <subcellularLocation>
        <location evidence="1 10">Cell membrane</location>
        <topology evidence="1 10">Multi-pass membrane protein</topology>
    </subcellularLocation>
</comment>
<organism evidence="12 13">
    <name type="scientific">Baia soyae</name>
    <dbReference type="NCBI Taxonomy" id="1544746"/>
    <lineage>
        <taxon>Bacteria</taxon>
        <taxon>Bacillati</taxon>
        <taxon>Bacillota</taxon>
        <taxon>Bacilli</taxon>
        <taxon>Bacillales</taxon>
        <taxon>Thermoactinomycetaceae</taxon>
        <taxon>Baia</taxon>
    </lineage>
</organism>
<dbReference type="PANTHER" id="PTHR43386">
    <property type="entry name" value="OLIGOPEPTIDE TRANSPORT SYSTEM PERMEASE PROTEIN APPC"/>
    <property type="match status" value="1"/>
</dbReference>
<comment type="caution">
    <text evidence="12">The sequence shown here is derived from an EMBL/GenBank/DDBJ whole genome shotgun (WGS) entry which is preliminary data.</text>
</comment>